<organism evidence="1 2">
    <name type="scientific">Mytilus galloprovincialis</name>
    <name type="common">Mediterranean mussel</name>
    <dbReference type="NCBI Taxonomy" id="29158"/>
    <lineage>
        <taxon>Eukaryota</taxon>
        <taxon>Metazoa</taxon>
        <taxon>Spiralia</taxon>
        <taxon>Lophotrochozoa</taxon>
        <taxon>Mollusca</taxon>
        <taxon>Bivalvia</taxon>
        <taxon>Autobranchia</taxon>
        <taxon>Pteriomorphia</taxon>
        <taxon>Mytilida</taxon>
        <taxon>Mytiloidea</taxon>
        <taxon>Mytilidae</taxon>
        <taxon>Mytilinae</taxon>
        <taxon>Mytilus</taxon>
    </lineage>
</organism>
<dbReference type="InterPro" id="IPR011604">
    <property type="entry name" value="PDDEXK-like_dom_sf"/>
</dbReference>
<gene>
    <name evidence="1" type="ORF">MGAL_10B047675</name>
</gene>
<dbReference type="AlphaFoldDB" id="A0A8B6E9S3"/>
<evidence type="ECO:0000313" key="2">
    <source>
        <dbReference type="Proteomes" id="UP000596742"/>
    </source>
</evidence>
<sequence length="249" mass="29314">MDETRTVAVMTMLQSNDPKWHAVRRDRLTASVAGNVVKMKADASMHHQDTKSNAARSLCCRYESVQLEKLPQLFNETLFMIHNKPIRSYHKTFKNIIEYLVRDWILHHAKLSVDEIHIIFDRSNSLTNDKRDKNLEKNPIQSIRIQLHIRIWMDFLQNRENKQNYSSILGQELHSLVQPYLKECQTVIPSGCFVLDNCYSIKGVSKTFLVRKLANYDEERDILIWAHVLNSIDQNKIYLFIRLTHTYIS</sequence>
<proteinExistence type="predicted"/>
<dbReference type="EMBL" id="UYJE01004802">
    <property type="protein sequence ID" value="VDI31465.1"/>
    <property type="molecule type" value="Genomic_DNA"/>
</dbReference>
<protein>
    <submittedName>
        <fullName evidence="1">Uncharacterized protein</fullName>
    </submittedName>
</protein>
<dbReference type="Proteomes" id="UP000596742">
    <property type="component" value="Unassembled WGS sequence"/>
</dbReference>
<accession>A0A8B6E9S3</accession>
<dbReference type="Gene3D" id="3.90.320.10">
    <property type="match status" value="1"/>
</dbReference>
<evidence type="ECO:0000313" key="1">
    <source>
        <dbReference type="EMBL" id="VDI31465.1"/>
    </source>
</evidence>
<comment type="caution">
    <text evidence="1">The sequence shown here is derived from an EMBL/GenBank/DDBJ whole genome shotgun (WGS) entry which is preliminary data.</text>
</comment>
<reference evidence="1" key="1">
    <citation type="submission" date="2018-11" db="EMBL/GenBank/DDBJ databases">
        <authorList>
            <person name="Alioto T."/>
            <person name="Alioto T."/>
        </authorList>
    </citation>
    <scope>NUCLEOTIDE SEQUENCE</scope>
</reference>
<keyword evidence="2" id="KW-1185">Reference proteome</keyword>
<dbReference type="OrthoDB" id="10360665at2759"/>
<name>A0A8B6E9S3_MYTGA</name>